<name>A0ABQ2IZ54_9DEIO</name>
<keyword evidence="2" id="KW-1185">Reference proteome</keyword>
<organism evidence="1 2">
    <name type="scientific">Deinococcus daejeonensis</name>
    <dbReference type="NCBI Taxonomy" id="1007098"/>
    <lineage>
        <taxon>Bacteria</taxon>
        <taxon>Thermotogati</taxon>
        <taxon>Deinococcota</taxon>
        <taxon>Deinococci</taxon>
        <taxon>Deinococcales</taxon>
        <taxon>Deinococcaceae</taxon>
        <taxon>Deinococcus</taxon>
    </lineage>
</organism>
<evidence type="ECO:0000313" key="2">
    <source>
        <dbReference type="Proteomes" id="UP000645517"/>
    </source>
</evidence>
<evidence type="ECO:0000313" key="1">
    <source>
        <dbReference type="EMBL" id="GGN35353.1"/>
    </source>
</evidence>
<dbReference type="EMBL" id="BMOR01000004">
    <property type="protein sequence ID" value="GGN35353.1"/>
    <property type="molecule type" value="Genomic_DNA"/>
</dbReference>
<dbReference type="Proteomes" id="UP000645517">
    <property type="component" value="Unassembled WGS sequence"/>
</dbReference>
<reference evidence="2" key="1">
    <citation type="journal article" date="2019" name="Int. J. Syst. Evol. Microbiol.">
        <title>The Global Catalogue of Microorganisms (GCM) 10K type strain sequencing project: providing services to taxonomists for standard genome sequencing and annotation.</title>
        <authorList>
            <consortium name="The Broad Institute Genomics Platform"/>
            <consortium name="The Broad Institute Genome Sequencing Center for Infectious Disease"/>
            <person name="Wu L."/>
            <person name="Ma J."/>
        </authorList>
    </citation>
    <scope>NUCLEOTIDE SEQUENCE [LARGE SCALE GENOMIC DNA]</scope>
    <source>
        <strain evidence="2">JCM 16918</strain>
    </source>
</reference>
<comment type="caution">
    <text evidence="1">The sequence shown here is derived from an EMBL/GenBank/DDBJ whole genome shotgun (WGS) entry which is preliminary data.</text>
</comment>
<accession>A0ABQ2IZ54</accession>
<gene>
    <name evidence="1" type="ORF">GCM10010842_15050</name>
</gene>
<proteinExistence type="predicted"/>
<sequence length="70" mass="7146">MTGVPMGAGVPPPPQAARVRVSRIRAGVCFGAVMVFPPCPQGGRAEGMVPARALKVTGVWKTGSDRTVTG</sequence>
<protein>
    <submittedName>
        <fullName evidence="1">Uncharacterized protein</fullName>
    </submittedName>
</protein>